<reference evidence="3" key="1">
    <citation type="journal article" date="2019" name="Sci. Rep.">
        <title>Draft genome of Tanacetum cinerariifolium, the natural source of mosquito coil.</title>
        <authorList>
            <person name="Yamashiro T."/>
            <person name="Shiraishi A."/>
            <person name="Satake H."/>
            <person name="Nakayama K."/>
        </authorList>
    </citation>
    <scope>NUCLEOTIDE SEQUENCE</scope>
</reference>
<keyword evidence="3" id="KW-0695">RNA-directed DNA polymerase</keyword>
<evidence type="ECO:0000256" key="1">
    <source>
        <dbReference type="SAM" id="MobiDB-lite"/>
    </source>
</evidence>
<dbReference type="GO" id="GO:0003964">
    <property type="term" value="F:RNA-directed DNA polymerase activity"/>
    <property type="evidence" value="ECO:0007669"/>
    <property type="project" value="UniProtKB-KW"/>
</dbReference>
<dbReference type="GO" id="GO:0003676">
    <property type="term" value="F:nucleic acid binding"/>
    <property type="evidence" value="ECO:0007669"/>
    <property type="project" value="InterPro"/>
</dbReference>
<dbReference type="InterPro" id="IPR036691">
    <property type="entry name" value="Endo/exonu/phosph_ase_sf"/>
</dbReference>
<dbReference type="Gene3D" id="3.60.10.10">
    <property type="entry name" value="Endonuclease/exonuclease/phosphatase"/>
    <property type="match status" value="1"/>
</dbReference>
<keyword evidence="3" id="KW-0808">Transferase</keyword>
<dbReference type="SUPFAM" id="SSF54928">
    <property type="entry name" value="RNA-binding domain, RBD"/>
    <property type="match status" value="1"/>
</dbReference>
<name>A0A699I4J1_TANCI</name>
<comment type="caution">
    <text evidence="3">The sequence shown here is derived from an EMBL/GenBank/DDBJ whole genome shotgun (WGS) entry which is preliminary data.</text>
</comment>
<sequence>MSVVVTGYRFIWRGVFVKPTQTDVEKLYAFHEEKHGYSGMKKSNSVFQRLRFPSGVSNCYPSKEDQTQKISKSVFVTNFSDHFSARELWNVCVAYGKVVDVFIPFKRSKAATELTPAIVLDDDCLIKREFSCLLMGKIKDLNAILNLDVILSNEGFMNVKISHLGGFGVLLNMDSAEAKEKDSKNMSLSYKRLCVKIKANVTINDIIKVIVNGKPFWIRIKELEPWSLNFNDEKDDNSVSRDESVDNDLENNNDNLMNDFELDNENKIDHVSESSFMNDNDLVYKQASKSPENPSKFADPFNTYSLLKKNKEEVVMEDNMNNVTSDKSDPPFPPVFTPDVGKDIEKEVNSGLGQKAKKGWIQELNSKHRVSFVALQETKMKSIDLFSIKALWGNFAFDYVLSPSIPSATKILIIVVYAPHDLNEKRMLWEFLGHLIDTWDGECVLLGDFNEVQSINERFGTLFNPHRAESFNDFISIAGLVDLPIEGYSYTWAYKSASKMSKLDMFLVGISLYVTTLTELPLVIIVSYTRVSLERDEAFVFLDLVLG</sequence>
<dbReference type="SUPFAM" id="SSF56219">
    <property type="entry name" value="DNase I-like"/>
    <property type="match status" value="1"/>
</dbReference>
<keyword evidence="2" id="KW-0472">Membrane</keyword>
<protein>
    <submittedName>
        <fullName evidence="3">RNA-directed DNA polymerase, eukaryota</fullName>
    </submittedName>
</protein>
<dbReference type="InterPro" id="IPR035979">
    <property type="entry name" value="RBD_domain_sf"/>
</dbReference>
<evidence type="ECO:0000256" key="2">
    <source>
        <dbReference type="SAM" id="Phobius"/>
    </source>
</evidence>
<keyword evidence="2" id="KW-0812">Transmembrane</keyword>
<dbReference type="EMBL" id="BKCJ010248543">
    <property type="protein sequence ID" value="GEZ17254.1"/>
    <property type="molecule type" value="Genomic_DNA"/>
</dbReference>
<keyword evidence="2" id="KW-1133">Transmembrane helix</keyword>
<accession>A0A699I4J1</accession>
<evidence type="ECO:0000313" key="3">
    <source>
        <dbReference type="EMBL" id="GEZ17254.1"/>
    </source>
</evidence>
<gene>
    <name evidence="3" type="ORF">Tci_489227</name>
</gene>
<organism evidence="3">
    <name type="scientific">Tanacetum cinerariifolium</name>
    <name type="common">Dalmatian daisy</name>
    <name type="synonym">Chrysanthemum cinerariifolium</name>
    <dbReference type="NCBI Taxonomy" id="118510"/>
    <lineage>
        <taxon>Eukaryota</taxon>
        <taxon>Viridiplantae</taxon>
        <taxon>Streptophyta</taxon>
        <taxon>Embryophyta</taxon>
        <taxon>Tracheophyta</taxon>
        <taxon>Spermatophyta</taxon>
        <taxon>Magnoliopsida</taxon>
        <taxon>eudicotyledons</taxon>
        <taxon>Gunneridae</taxon>
        <taxon>Pentapetalae</taxon>
        <taxon>asterids</taxon>
        <taxon>campanulids</taxon>
        <taxon>Asterales</taxon>
        <taxon>Asteraceae</taxon>
        <taxon>Asteroideae</taxon>
        <taxon>Anthemideae</taxon>
        <taxon>Anthemidinae</taxon>
        <taxon>Tanacetum</taxon>
    </lineage>
</organism>
<proteinExistence type="predicted"/>
<dbReference type="AlphaFoldDB" id="A0A699I4J1"/>
<keyword evidence="3" id="KW-0548">Nucleotidyltransferase</keyword>
<feature type="transmembrane region" description="Helical" evidence="2">
    <location>
        <begin position="505"/>
        <end position="526"/>
    </location>
</feature>
<feature type="region of interest" description="Disordered" evidence="1">
    <location>
        <begin position="231"/>
        <end position="252"/>
    </location>
</feature>